<dbReference type="Proteomes" id="UP000030760">
    <property type="component" value="Unassembled WGS sequence"/>
</dbReference>
<proteinExistence type="predicted"/>
<organism evidence="2 3">
    <name type="scientific">Streptomyces bottropensis ATCC 25435</name>
    <dbReference type="NCBI Taxonomy" id="1054862"/>
    <lineage>
        <taxon>Bacteria</taxon>
        <taxon>Bacillati</taxon>
        <taxon>Actinomycetota</taxon>
        <taxon>Actinomycetes</taxon>
        <taxon>Kitasatosporales</taxon>
        <taxon>Streptomycetaceae</taxon>
        <taxon>Streptomyces</taxon>
    </lineage>
</organism>
<reference evidence="3" key="1">
    <citation type="journal article" date="2013" name="Genome Announc.">
        <title>Draft Genome Sequence of Streptomyces bottropensis ATCC 25435, a Bottromycin-Producing Actinomycete.</title>
        <authorList>
            <person name="Zhang H."/>
            <person name="Zhou W."/>
            <person name="Zhuang Y."/>
            <person name="Liang X."/>
            <person name="Liu T."/>
        </authorList>
    </citation>
    <scope>NUCLEOTIDE SEQUENCE [LARGE SCALE GENOMIC DNA]</scope>
    <source>
        <strain evidence="3">ATCC 25435</strain>
    </source>
</reference>
<protein>
    <submittedName>
        <fullName evidence="2">Uncharacterized protein</fullName>
    </submittedName>
</protein>
<sequence>MPGRPETPVEQGACLLVDGVAAARLGAHHRHHEGAAAPLRGGDQGVARVGGVAVLDADQPGIALDPGTREQPVGVLDAVRPGARRERRGGRGAVSGELRVAQPGPPEHRQVVGGGHLARGVVPVGRDDAGVPGAQGAGLVLHLPGGGLPAAVEGRQDVYGVVAGAEEDPAPQIGDGVRAVLLDTDQAAPGADARQFLALDGVSQARRQPRQHGQGEQGLQCARRRQSAVRVVRGEHVAAAGVGHQPRHRGDVLRCPGRAGPWPHLCPPPEQRRRVLRGLGVRPARPRRTSGLFRVRHGGQGPERTDGREADGDTGKTGDTG</sequence>
<feature type="region of interest" description="Disordered" evidence="1">
    <location>
        <begin position="84"/>
        <end position="107"/>
    </location>
</feature>
<feature type="compositionally biased region" description="Basic and acidic residues" evidence="1">
    <location>
        <begin position="303"/>
        <end position="321"/>
    </location>
</feature>
<name>M3DM40_9ACTN</name>
<evidence type="ECO:0000313" key="2">
    <source>
        <dbReference type="EMBL" id="EMF58017.1"/>
    </source>
</evidence>
<dbReference type="AlphaFoldDB" id="M3DM40"/>
<gene>
    <name evidence="2" type="ORF">SBD_0689</name>
</gene>
<evidence type="ECO:0000256" key="1">
    <source>
        <dbReference type="SAM" id="MobiDB-lite"/>
    </source>
</evidence>
<dbReference type="EMBL" id="KB405056">
    <property type="protein sequence ID" value="EMF58017.1"/>
    <property type="molecule type" value="Genomic_DNA"/>
</dbReference>
<accession>M3DM40</accession>
<feature type="region of interest" description="Disordered" evidence="1">
    <location>
        <begin position="277"/>
        <end position="321"/>
    </location>
</feature>
<evidence type="ECO:0000313" key="3">
    <source>
        <dbReference type="Proteomes" id="UP000030760"/>
    </source>
</evidence>